<feature type="non-terminal residue" evidence="1">
    <location>
        <position position="47"/>
    </location>
</feature>
<accession>X0W716</accession>
<organism evidence="1">
    <name type="scientific">marine sediment metagenome</name>
    <dbReference type="NCBI Taxonomy" id="412755"/>
    <lineage>
        <taxon>unclassified sequences</taxon>
        <taxon>metagenomes</taxon>
        <taxon>ecological metagenomes</taxon>
    </lineage>
</organism>
<proteinExistence type="predicted"/>
<dbReference type="AlphaFoldDB" id="X0W716"/>
<sequence>MPRAMYDGVEIEVSEPRLWPIEWISFRCHPCTNWVGVGKYLSGQLKA</sequence>
<name>X0W716_9ZZZZ</name>
<protein>
    <submittedName>
        <fullName evidence="1">Uncharacterized protein</fullName>
    </submittedName>
</protein>
<evidence type="ECO:0000313" key="1">
    <source>
        <dbReference type="EMBL" id="GAG26380.1"/>
    </source>
</evidence>
<comment type="caution">
    <text evidence="1">The sequence shown here is derived from an EMBL/GenBank/DDBJ whole genome shotgun (WGS) entry which is preliminary data.</text>
</comment>
<reference evidence="1" key="1">
    <citation type="journal article" date="2014" name="Front. Microbiol.">
        <title>High frequency of phylogenetically diverse reductive dehalogenase-homologous genes in deep subseafloor sedimentary metagenomes.</title>
        <authorList>
            <person name="Kawai M."/>
            <person name="Futagami T."/>
            <person name="Toyoda A."/>
            <person name="Takaki Y."/>
            <person name="Nishi S."/>
            <person name="Hori S."/>
            <person name="Arai W."/>
            <person name="Tsubouchi T."/>
            <person name="Morono Y."/>
            <person name="Uchiyama I."/>
            <person name="Ito T."/>
            <person name="Fujiyama A."/>
            <person name="Inagaki F."/>
            <person name="Takami H."/>
        </authorList>
    </citation>
    <scope>NUCLEOTIDE SEQUENCE</scope>
    <source>
        <strain evidence="1">Expedition CK06-06</strain>
    </source>
</reference>
<gene>
    <name evidence="1" type="ORF">S01H1_55600</name>
</gene>
<dbReference type="EMBL" id="BARS01036153">
    <property type="protein sequence ID" value="GAG26380.1"/>
    <property type="molecule type" value="Genomic_DNA"/>
</dbReference>